<accession>A0A8H6VPM4</accession>
<feature type="compositionally biased region" description="Low complexity" evidence="1">
    <location>
        <begin position="561"/>
        <end position="573"/>
    </location>
</feature>
<feature type="compositionally biased region" description="Basic residues" evidence="1">
    <location>
        <begin position="545"/>
        <end position="556"/>
    </location>
</feature>
<feature type="compositionally biased region" description="Low complexity" evidence="1">
    <location>
        <begin position="441"/>
        <end position="460"/>
    </location>
</feature>
<organism evidence="2 3">
    <name type="scientific">Pseudocercospora fuligena</name>
    <dbReference type="NCBI Taxonomy" id="685502"/>
    <lineage>
        <taxon>Eukaryota</taxon>
        <taxon>Fungi</taxon>
        <taxon>Dikarya</taxon>
        <taxon>Ascomycota</taxon>
        <taxon>Pezizomycotina</taxon>
        <taxon>Dothideomycetes</taxon>
        <taxon>Dothideomycetidae</taxon>
        <taxon>Mycosphaerellales</taxon>
        <taxon>Mycosphaerellaceae</taxon>
        <taxon>Pseudocercospora</taxon>
    </lineage>
</organism>
<feature type="region of interest" description="Disordered" evidence="1">
    <location>
        <begin position="534"/>
        <end position="614"/>
    </location>
</feature>
<dbReference type="Proteomes" id="UP000660729">
    <property type="component" value="Unassembled WGS sequence"/>
</dbReference>
<gene>
    <name evidence="2" type="ORF">HII31_00621</name>
</gene>
<sequence>MPCTSETVGEVADDTMLESTNSDKKRKGDQTRYEYYCIHCPLENDQHGPTFTHGNAFRTHQIRIHNRAPKSWIRQGRVQTCPECGKLFLQNSNCNGSGNPHPKHATAEEKSRWITKDLSKEDLANTFALEREYGYPSSRAKGKKLEFRGDPDKYREWQEDQDARCGYLPEEWNALWPKKKHIEPKHEKPRKTTGHAAAGPSGKSTREQFCSVTGIPEGMSSEASHSIHEGIKLVAQAGVAHDSVLMAPKSSDMLQYAIDSSAHPMQSDARIEDQMPASSERAVEENSSWNFRDLQYEVRPPVLLSDELMAQMALGSVQSGSRYFTADDVHHYQNMLHRGCVVPLSHIYRVVLLRMPLVRHLGKGLAPRSSDAELREGLEMFRRKRGLGPQELSTRQDTPLSREIRHRQAENSRSTHGQGVAHERELGSRPGYSVDSTKPHAPSFSSATASVATSAPSSVTECQRASTEMSQTVEPSMQTGLTSFTGQWMPLATGLPDYPLFDQQQLSPQNAWDMESNQQKHNCADLSTKETTLLGGRISKDHQTARQRTHRQKKTRNTSQPGVSKIPSVSSSSKGRRRTTGNELGRSSPPNRRHSTAQMQSHISAHTHSPQAHRQSFSGFGAAIATESGAVSDATRPIDAHQEISRRSSAFPDSSRAQTQWNASGAVQVTHTPMQSTTRATGKNQFSNAYGHESWRLLPTVQDDEMLDVGASTPSLPQSDLDLSRSMMSSTLSNFSINTLSASRTKGQSNHNTPTFERDNDYQHEALQTLPAMPPDPQPWLEALSDSGTPNSRTRASDVQQTAGIQQLSFAEPRGPALVQVGHNDLNQGYVYHREIPRGLHSSSQALEPESMDYQYDTAHRDHGLANAPNYPQHTREAPYPLDHQAFQARMSPRAFGMPMRSQQPSQYGADPDAASQRTMEDRTVQATAHRANDRIDRIIADMCAKHFRGA</sequence>
<dbReference type="EMBL" id="JABCIY010000004">
    <property type="protein sequence ID" value="KAF7197907.1"/>
    <property type="molecule type" value="Genomic_DNA"/>
</dbReference>
<comment type="caution">
    <text evidence="2">The sequence shown here is derived from an EMBL/GenBank/DDBJ whole genome shotgun (WGS) entry which is preliminary data.</text>
</comment>
<evidence type="ECO:0000313" key="3">
    <source>
        <dbReference type="Proteomes" id="UP000660729"/>
    </source>
</evidence>
<feature type="region of interest" description="Disordered" evidence="1">
    <location>
        <begin position="769"/>
        <end position="795"/>
    </location>
</feature>
<evidence type="ECO:0000313" key="2">
    <source>
        <dbReference type="EMBL" id="KAF7197907.1"/>
    </source>
</evidence>
<protein>
    <submittedName>
        <fullName evidence="2">Uncharacterized protein</fullName>
    </submittedName>
</protein>
<feature type="compositionally biased region" description="Basic residues" evidence="1">
    <location>
        <begin position="183"/>
        <end position="193"/>
    </location>
</feature>
<keyword evidence="3" id="KW-1185">Reference proteome</keyword>
<dbReference type="OrthoDB" id="10486929at2759"/>
<feature type="compositionally biased region" description="Basic and acidic residues" evidence="1">
    <location>
        <begin position="400"/>
        <end position="410"/>
    </location>
</feature>
<feature type="compositionally biased region" description="Polar residues" evidence="1">
    <location>
        <begin position="786"/>
        <end position="795"/>
    </location>
</feature>
<feature type="region of interest" description="Disordered" evidence="1">
    <location>
        <begin position="183"/>
        <end position="206"/>
    </location>
</feature>
<reference evidence="2" key="1">
    <citation type="submission" date="2020-04" db="EMBL/GenBank/DDBJ databases">
        <title>Draft genome resource of the tomato pathogen Pseudocercospora fuligena.</title>
        <authorList>
            <person name="Zaccaron A."/>
        </authorList>
    </citation>
    <scope>NUCLEOTIDE SEQUENCE</scope>
    <source>
        <strain evidence="2">PF001</strain>
    </source>
</reference>
<proteinExistence type="predicted"/>
<feature type="region of interest" description="Disordered" evidence="1">
    <location>
        <begin position="899"/>
        <end position="918"/>
    </location>
</feature>
<evidence type="ECO:0000256" key="1">
    <source>
        <dbReference type="SAM" id="MobiDB-lite"/>
    </source>
</evidence>
<feature type="compositionally biased region" description="Polar residues" evidence="1">
    <location>
        <begin position="647"/>
        <end position="685"/>
    </location>
</feature>
<feature type="region of interest" description="Disordered" evidence="1">
    <location>
        <begin position="381"/>
        <end position="476"/>
    </location>
</feature>
<feature type="compositionally biased region" description="Polar residues" evidence="1">
    <location>
        <begin position="596"/>
        <end position="614"/>
    </location>
</feature>
<feature type="compositionally biased region" description="Basic and acidic residues" evidence="1">
    <location>
        <begin position="636"/>
        <end position="646"/>
    </location>
</feature>
<feature type="compositionally biased region" description="Polar residues" evidence="1">
    <location>
        <begin position="461"/>
        <end position="476"/>
    </location>
</feature>
<dbReference type="AlphaFoldDB" id="A0A8H6VPM4"/>
<name>A0A8H6VPM4_9PEZI</name>
<feature type="region of interest" description="Disordered" evidence="1">
    <location>
        <begin position="630"/>
        <end position="685"/>
    </location>
</feature>